<feature type="signal peptide" evidence="1">
    <location>
        <begin position="1"/>
        <end position="21"/>
    </location>
</feature>
<feature type="chain" id="PRO_5016055494" description="Secreted protein" evidence="1">
    <location>
        <begin position="22"/>
        <end position="112"/>
    </location>
</feature>
<proteinExistence type="predicted"/>
<keyword evidence="1" id="KW-0732">Signal</keyword>
<accession>A0A2W7Q3X8</accession>
<protein>
    <recommendedName>
        <fullName evidence="4">Secreted protein</fullName>
    </recommendedName>
</protein>
<name>A0A2W7Q3X8_9BACT</name>
<evidence type="ECO:0000313" key="3">
    <source>
        <dbReference type="Proteomes" id="UP000249239"/>
    </source>
</evidence>
<dbReference type="RefSeq" id="WP_111445709.1">
    <property type="nucleotide sequence ID" value="NZ_QKZK01000013.1"/>
</dbReference>
<dbReference type="AlphaFoldDB" id="A0A2W7Q3X8"/>
<evidence type="ECO:0000256" key="1">
    <source>
        <dbReference type="SAM" id="SignalP"/>
    </source>
</evidence>
<evidence type="ECO:0008006" key="4">
    <source>
        <dbReference type="Google" id="ProtNLM"/>
    </source>
</evidence>
<dbReference type="Proteomes" id="UP000249239">
    <property type="component" value="Unassembled WGS sequence"/>
</dbReference>
<evidence type="ECO:0000313" key="2">
    <source>
        <dbReference type="EMBL" id="PZX16359.1"/>
    </source>
</evidence>
<organism evidence="2 3">
    <name type="scientific">Breznakibacter xylanolyticus</name>
    <dbReference type="NCBI Taxonomy" id="990"/>
    <lineage>
        <taxon>Bacteria</taxon>
        <taxon>Pseudomonadati</taxon>
        <taxon>Bacteroidota</taxon>
        <taxon>Bacteroidia</taxon>
        <taxon>Marinilabiliales</taxon>
        <taxon>Marinilabiliaceae</taxon>
        <taxon>Breznakibacter</taxon>
    </lineage>
</organism>
<keyword evidence="3" id="KW-1185">Reference proteome</keyword>
<gene>
    <name evidence="2" type="ORF">LX69_01853</name>
</gene>
<reference evidence="2 3" key="1">
    <citation type="submission" date="2018-06" db="EMBL/GenBank/DDBJ databases">
        <title>Genomic Encyclopedia of Archaeal and Bacterial Type Strains, Phase II (KMG-II): from individual species to whole genera.</title>
        <authorList>
            <person name="Goeker M."/>
        </authorList>
    </citation>
    <scope>NUCLEOTIDE SEQUENCE [LARGE SCALE GENOMIC DNA]</scope>
    <source>
        <strain evidence="2 3">DSM 6779</strain>
    </source>
</reference>
<sequence>MLMLFRFLCVGWFLLMTSAGADVHQREIMATSETQSIETPSGWLALSGEPGTSVRLVVPSASVVPLFWVFCAMLQYDGWRIGVTFKDAMFPRLSWVLMQAHFRLLFPFHSFW</sequence>
<comment type="caution">
    <text evidence="2">The sequence shown here is derived from an EMBL/GenBank/DDBJ whole genome shotgun (WGS) entry which is preliminary data.</text>
</comment>
<dbReference type="EMBL" id="QKZK01000013">
    <property type="protein sequence ID" value="PZX16359.1"/>
    <property type="molecule type" value="Genomic_DNA"/>
</dbReference>